<evidence type="ECO:0000313" key="2">
    <source>
        <dbReference type="Proteomes" id="UP001060085"/>
    </source>
</evidence>
<name>A0ACC0AGG0_CATRO</name>
<protein>
    <submittedName>
        <fullName evidence="1">Uncharacterized protein</fullName>
    </submittedName>
</protein>
<dbReference type="EMBL" id="CM044706">
    <property type="protein sequence ID" value="KAI5660027.1"/>
    <property type="molecule type" value="Genomic_DNA"/>
</dbReference>
<comment type="caution">
    <text evidence="1">The sequence shown here is derived from an EMBL/GenBank/DDBJ whole genome shotgun (WGS) entry which is preliminary data.</text>
</comment>
<reference evidence="2" key="1">
    <citation type="journal article" date="2023" name="Nat. Plants">
        <title>Single-cell RNA sequencing provides a high-resolution roadmap for understanding the multicellular compartmentation of specialized metabolism.</title>
        <authorList>
            <person name="Sun S."/>
            <person name="Shen X."/>
            <person name="Li Y."/>
            <person name="Li Y."/>
            <person name="Wang S."/>
            <person name="Li R."/>
            <person name="Zhang H."/>
            <person name="Shen G."/>
            <person name="Guo B."/>
            <person name="Wei J."/>
            <person name="Xu J."/>
            <person name="St-Pierre B."/>
            <person name="Chen S."/>
            <person name="Sun C."/>
        </authorList>
    </citation>
    <scope>NUCLEOTIDE SEQUENCE [LARGE SCALE GENOMIC DNA]</scope>
</reference>
<proteinExistence type="predicted"/>
<accession>A0ACC0AGG0</accession>
<gene>
    <name evidence="1" type="ORF">M9H77_28820</name>
</gene>
<keyword evidence="2" id="KW-1185">Reference proteome</keyword>
<dbReference type="Proteomes" id="UP001060085">
    <property type="component" value="Linkage Group LG06"/>
</dbReference>
<sequence length="440" mass="50523">METRKKRKSVMLCCIICERARDGDACRRKKNKRKKQNQRMRNKLDGKKSIGKNMGKHLQVGDHVTSSSKGIGNSRRMNEPAEQGKKMRDEHKRSAETATEHDIESGSYASSLSVDKGSSSWVRRQERSKQEKRDFSWSPSDDEVLNSWAQRQKKKNKEKRDECLVSSKEIVRSEATELSKHVSEVDDIGINLVETYHDILLHEGSGTGSPRKKLLVLDINGLLADIVYGAVQGYKADTEISRRSVFKRPFCDDFLAFCFERFNVGIWTSRQKKNMEPVLDFLMGNAKQNLLFCWDQEHCTDSLFNTTVDGTKPLFLKKLKKLWEKYEPNLPWELGEYNETNTLLLDDSPHKAICNPPFTAIFPHTYQYTNTEDNSLGPGGKLRMYLEGVAMAENVQKYVEESPFGEQEPITEQDPNWSRYLQVIKSCSSPERSGVNDHHL</sequence>
<organism evidence="1 2">
    <name type="scientific">Catharanthus roseus</name>
    <name type="common">Madagascar periwinkle</name>
    <name type="synonym">Vinca rosea</name>
    <dbReference type="NCBI Taxonomy" id="4058"/>
    <lineage>
        <taxon>Eukaryota</taxon>
        <taxon>Viridiplantae</taxon>
        <taxon>Streptophyta</taxon>
        <taxon>Embryophyta</taxon>
        <taxon>Tracheophyta</taxon>
        <taxon>Spermatophyta</taxon>
        <taxon>Magnoliopsida</taxon>
        <taxon>eudicotyledons</taxon>
        <taxon>Gunneridae</taxon>
        <taxon>Pentapetalae</taxon>
        <taxon>asterids</taxon>
        <taxon>lamiids</taxon>
        <taxon>Gentianales</taxon>
        <taxon>Apocynaceae</taxon>
        <taxon>Rauvolfioideae</taxon>
        <taxon>Vinceae</taxon>
        <taxon>Catharanthinae</taxon>
        <taxon>Catharanthus</taxon>
    </lineage>
</organism>
<evidence type="ECO:0000313" key="1">
    <source>
        <dbReference type="EMBL" id="KAI5660027.1"/>
    </source>
</evidence>